<dbReference type="PROSITE" id="PS51186">
    <property type="entry name" value="GNAT"/>
    <property type="match status" value="2"/>
</dbReference>
<reference evidence="5" key="1">
    <citation type="journal article" date="2019" name="Int. J. Syst. Evol. Microbiol.">
        <title>The Global Catalogue of Microorganisms (GCM) 10K type strain sequencing project: providing services to taxonomists for standard genome sequencing and annotation.</title>
        <authorList>
            <consortium name="The Broad Institute Genomics Platform"/>
            <consortium name="The Broad Institute Genome Sequencing Center for Infectious Disease"/>
            <person name="Wu L."/>
            <person name="Ma J."/>
        </authorList>
    </citation>
    <scope>NUCLEOTIDE SEQUENCE [LARGE SCALE GENOMIC DNA]</scope>
    <source>
        <strain evidence="5">CCUG 49339</strain>
    </source>
</reference>
<organism evidence="4 5">
    <name type="scientific">Bacillus salitolerans</name>
    <dbReference type="NCBI Taxonomy" id="1437434"/>
    <lineage>
        <taxon>Bacteria</taxon>
        <taxon>Bacillati</taxon>
        <taxon>Bacillota</taxon>
        <taxon>Bacilli</taxon>
        <taxon>Bacillales</taxon>
        <taxon>Bacillaceae</taxon>
        <taxon>Bacillus</taxon>
    </lineage>
</organism>
<dbReference type="InterPro" id="IPR000182">
    <property type="entry name" value="GNAT_dom"/>
</dbReference>
<dbReference type="CDD" id="cd04301">
    <property type="entry name" value="NAT_SF"/>
    <property type="match status" value="2"/>
</dbReference>
<evidence type="ECO:0000256" key="1">
    <source>
        <dbReference type="ARBA" id="ARBA00022679"/>
    </source>
</evidence>
<sequence>MEFFIKETITDQDYIDCAFVTNQLSPKEPISPDVLKESKAHDPNFSLWVARFNHEVVGSAVCAPSSSPGQAFAMLRVLPNWRGKGIGELLYEQVSKHARSLSLFSLQGRVRESEDHTIDFLTKRGFKEVTRESKVILNLLAVEEKIPLQKEGIEVVSLNGREDLWQGAYEVALESIPDIPMPEPLTVPPFDKWVETQITSGEVLLEGSFVAKVDGMVIGYAGLSKMTASHAENLLTGVKRKWRGQGIAKLMKETQIQWAMKKGFTKMITFMDHSNQPILKLNEHLGYEAEPSSIVVRGPLSSSL</sequence>
<evidence type="ECO:0000313" key="4">
    <source>
        <dbReference type="EMBL" id="MFD1737632.1"/>
    </source>
</evidence>
<dbReference type="EMBL" id="JBHUEM010000021">
    <property type="protein sequence ID" value="MFD1737632.1"/>
    <property type="molecule type" value="Genomic_DNA"/>
</dbReference>
<dbReference type="PANTHER" id="PTHR43877">
    <property type="entry name" value="AMINOALKYLPHOSPHONATE N-ACETYLTRANSFERASE-RELATED-RELATED"/>
    <property type="match status" value="1"/>
</dbReference>
<keyword evidence="2 4" id="KW-0012">Acyltransferase</keyword>
<feature type="domain" description="N-acetyltransferase" evidence="3">
    <location>
        <begin position="153"/>
        <end position="304"/>
    </location>
</feature>
<feature type="domain" description="N-acetyltransferase" evidence="3">
    <location>
        <begin position="4"/>
        <end position="149"/>
    </location>
</feature>
<dbReference type="Pfam" id="PF00583">
    <property type="entry name" value="Acetyltransf_1"/>
    <property type="match status" value="2"/>
</dbReference>
<dbReference type="GO" id="GO:0016746">
    <property type="term" value="F:acyltransferase activity"/>
    <property type="evidence" value="ECO:0007669"/>
    <property type="project" value="UniProtKB-KW"/>
</dbReference>
<evidence type="ECO:0000256" key="2">
    <source>
        <dbReference type="ARBA" id="ARBA00023315"/>
    </source>
</evidence>
<keyword evidence="1 4" id="KW-0808">Transferase</keyword>
<keyword evidence="5" id="KW-1185">Reference proteome</keyword>
<dbReference type="InterPro" id="IPR050832">
    <property type="entry name" value="Bact_Acetyltransf"/>
</dbReference>
<evidence type="ECO:0000259" key="3">
    <source>
        <dbReference type="PROSITE" id="PS51186"/>
    </source>
</evidence>
<name>A0ABW4LRC1_9BACI</name>
<gene>
    <name evidence="4" type="ORF">ACFSCX_13880</name>
</gene>
<dbReference type="RefSeq" id="WP_377928851.1">
    <property type="nucleotide sequence ID" value="NZ_JBHUEM010000021.1"/>
</dbReference>
<dbReference type="SUPFAM" id="SSF55729">
    <property type="entry name" value="Acyl-CoA N-acyltransferases (Nat)"/>
    <property type="match status" value="2"/>
</dbReference>
<comment type="caution">
    <text evidence="4">The sequence shown here is derived from an EMBL/GenBank/DDBJ whole genome shotgun (WGS) entry which is preliminary data.</text>
</comment>
<dbReference type="InterPro" id="IPR016181">
    <property type="entry name" value="Acyl_CoA_acyltransferase"/>
</dbReference>
<protein>
    <submittedName>
        <fullName evidence="4">GNAT family N-acetyltransferase</fullName>
        <ecNumber evidence="4">2.3.-.-</ecNumber>
    </submittedName>
</protein>
<accession>A0ABW4LRC1</accession>
<dbReference type="Proteomes" id="UP001597214">
    <property type="component" value="Unassembled WGS sequence"/>
</dbReference>
<dbReference type="Gene3D" id="3.40.630.30">
    <property type="match status" value="1"/>
</dbReference>
<evidence type="ECO:0000313" key="5">
    <source>
        <dbReference type="Proteomes" id="UP001597214"/>
    </source>
</evidence>
<proteinExistence type="predicted"/>
<dbReference type="EC" id="2.3.-.-" evidence="4"/>